<protein>
    <submittedName>
        <fullName evidence="1">Uncharacterized protein</fullName>
    </submittedName>
</protein>
<dbReference type="OrthoDB" id="7031926at2"/>
<dbReference type="AlphaFoldDB" id="A0A2W0F452"/>
<name>A0A2W0F452_PSEJE</name>
<dbReference type="Proteomes" id="UP000247437">
    <property type="component" value="Unassembled WGS sequence"/>
</dbReference>
<evidence type="ECO:0000313" key="1">
    <source>
        <dbReference type="EMBL" id="PYY71978.1"/>
    </source>
</evidence>
<comment type="caution">
    <text evidence="1">The sequence shown here is derived from an EMBL/GenBank/DDBJ whole genome shotgun (WGS) entry which is preliminary data.</text>
</comment>
<dbReference type="EMBL" id="PDLL01000020">
    <property type="protein sequence ID" value="PYY71978.1"/>
    <property type="molecule type" value="Genomic_DNA"/>
</dbReference>
<reference evidence="1 2" key="1">
    <citation type="journal article" date="2018" name="Appl. Microbiol. Biotechnol.">
        <title>Characterization of the caprolactam degradation pathway in Pseudomonas jessenii using mass spectrometry-based proteomics.</title>
        <authorList>
            <person name="Otzen M."/>
            <person name="Palacio C."/>
            <person name="Janssen D.B."/>
        </authorList>
    </citation>
    <scope>NUCLEOTIDE SEQUENCE [LARGE SCALE GENOMIC DNA]</scope>
    <source>
        <strain evidence="1 2">GO3</strain>
    </source>
</reference>
<organism evidence="1 2">
    <name type="scientific">Pseudomonas jessenii</name>
    <dbReference type="NCBI Taxonomy" id="77298"/>
    <lineage>
        <taxon>Bacteria</taxon>
        <taxon>Pseudomonadati</taxon>
        <taxon>Pseudomonadota</taxon>
        <taxon>Gammaproteobacteria</taxon>
        <taxon>Pseudomonadales</taxon>
        <taxon>Pseudomonadaceae</taxon>
        <taxon>Pseudomonas</taxon>
    </lineage>
</organism>
<proteinExistence type="predicted"/>
<evidence type="ECO:0000313" key="2">
    <source>
        <dbReference type="Proteomes" id="UP000247437"/>
    </source>
</evidence>
<sequence length="73" mass="8087">MGRSRANSVITWCRCFTGIEGLVRLLWRGGLPPLGCEAAPKPADQVCLTYRVQRFYDCCAAERGQAPSPQDSR</sequence>
<gene>
    <name evidence="1" type="ORF">CRX42_03355</name>
</gene>
<accession>A0A2W0F452</accession>